<dbReference type="GO" id="GO:0006865">
    <property type="term" value="P:amino acid transport"/>
    <property type="evidence" value="ECO:0007669"/>
    <property type="project" value="UniProtKB-KW"/>
</dbReference>
<dbReference type="GO" id="GO:0005524">
    <property type="term" value="F:ATP binding"/>
    <property type="evidence" value="ECO:0007669"/>
    <property type="project" value="UniProtKB-KW"/>
</dbReference>
<dbReference type="HOGENOM" id="CLU_000604_1_3_11"/>
<gene>
    <name evidence="13" type="ordered locus">Cwoe_0270</name>
</gene>
<dbReference type="Gene3D" id="3.40.50.300">
    <property type="entry name" value="P-loop containing nucleotide triphosphate hydrolases"/>
    <property type="match status" value="1"/>
</dbReference>
<keyword evidence="2" id="KW-0813">Transport</keyword>
<dbReference type="GO" id="GO:0016887">
    <property type="term" value="F:ATP hydrolysis activity"/>
    <property type="evidence" value="ECO:0007669"/>
    <property type="project" value="InterPro"/>
</dbReference>
<evidence type="ECO:0000256" key="8">
    <source>
        <dbReference type="ARBA" id="ARBA00023136"/>
    </source>
</evidence>
<keyword evidence="14" id="KW-1185">Reference proteome</keyword>
<evidence type="ECO:0000256" key="6">
    <source>
        <dbReference type="ARBA" id="ARBA00022967"/>
    </source>
</evidence>
<dbReference type="InterPro" id="IPR027417">
    <property type="entry name" value="P-loop_NTPase"/>
</dbReference>
<dbReference type="InterPro" id="IPR050086">
    <property type="entry name" value="MetN_ABC_transporter-like"/>
</dbReference>
<proteinExistence type="inferred from homology"/>
<dbReference type="SUPFAM" id="SSF52540">
    <property type="entry name" value="P-loop containing nucleoside triphosphate hydrolases"/>
    <property type="match status" value="1"/>
</dbReference>
<dbReference type="InterPro" id="IPR003593">
    <property type="entry name" value="AAA+_ATPase"/>
</dbReference>
<name>D3F633_CONWI</name>
<evidence type="ECO:0000313" key="14">
    <source>
        <dbReference type="Proteomes" id="UP000008229"/>
    </source>
</evidence>
<dbReference type="STRING" id="469383.Cwoe_0270"/>
<dbReference type="SMART" id="SM00382">
    <property type="entry name" value="AAA"/>
    <property type="match status" value="1"/>
</dbReference>
<evidence type="ECO:0000256" key="4">
    <source>
        <dbReference type="ARBA" id="ARBA00022741"/>
    </source>
</evidence>
<dbReference type="RefSeq" id="WP_012931759.1">
    <property type="nucleotide sequence ID" value="NC_013739.1"/>
</dbReference>
<dbReference type="Proteomes" id="UP000008229">
    <property type="component" value="Chromosome"/>
</dbReference>
<evidence type="ECO:0000259" key="12">
    <source>
        <dbReference type="PROSITE" id="PS50893"/>
    </source>
</evidence>
<keyword evidence="8" id="KW-0472">Membrane</keyword>
<protein>
    <submittedName>
        <fullName evidence="13">ABC transporter related protein</fullName>
    </submittedName>
</protein>
<comment type="function">
    <text evidence="9">Part of the ABC transporter FtsEX involved in cellular division. Has ATPase activity.</text>
</comment>
<evidence type="ECO:0000256" key="10">
    <source>
        <dbReference type="ARBA" id="ARBA00063837"/>
    </source>
</evidence>
<keyword evidence="6" id="KW-1278">Translocase</keyword>
<dbReference type="InterPro" id="IPR003439">
    <property type="entry name" value="ABC_transporter-like_ATP-bd"/>
</dbReference>
<keyword evidence="3" id="KW-1003">Cell membrane</keyword>
<dbReference type="KEGG" id="cwo:Cwoe_0270"/>
<evidence type="ECO:0000256" key="3">
    <source>
        <dbReference type="ARBA" id="ARBA00022475"/>
    </source>
</evidence>
<evidence type="ECO:0000256" key="11">
    <source>
        <dbReference type="SAM" id="MobiDB-lite"/>
    </source>
</evidence>
<dbReference type="PROSITE" id="PS00211">
    <property type="entry name" value="ABC_TRANSPORTER_1"/>
    <property type="match status" value="1"/>
</dbReference>
<evidence type="ECO:0000256" key="5">
    <source>
        <dbReference type="ARBA" id="ARBA00022840"/>
    </source>
</evidence>
<sequence length="374" mass="38629">MSETPAIRTTGLRKVYRRGGADVVALDGVDLTVPRGQVFGVLGTSGAGKSTLIRTVNGLERATAGSVEVGGVELTRLRGAALREQRRKIGMVFQHFNLLTSRTAAQNVALPLEIVGVDRRERRERAQRLLELVGLGDQADAYPAQLSGGQKQRVGIARALAAEPSVLLSDEATSALDEQTAASVLALLRDLNERLGLTIVLVTHQLSVVKQMADAAVLLRDGRAVDAGTLADAAARPTSPLGRVLLPALPDDASAADARRDAHAGSLGGAADGSAAADGRELLDLVVVGDAARGVVAPLDAAADEPVRAALRAADVRYDVLAAVYEPVGGRPVARLRLALAGTADARAGARRALAAAGANPQQPVAETVQEPVA</sequence>
<feature type="domain" description="ABC transporter" evidence="12">
    <location>
        <begin position="7"/>
        <end position="246"/>
    </location>
</feature>
<dbReference type="AlphaFoldDB" id="D3F633"/>
<dbReference type="GO" id="GO:0005886">
    <property type="term" value="C:plasma membrane"/>
    <property type="evidence" value="ECO:0007669"/>
    <property type="project" value="UniProtKB-ARBA"/>
</dbReference>
<dbReference type="PANTHER" id="PTHR43166:SF30">
    <property type="entry name" value="METHIONINE IMPORT ATP-BINDING PROTEIN METN"/>
    <property type="match status" value="1"/>
</dbReference>
<comment type="similarity">
    <text evidence="1">Belongs to the ABC transporter superfamily.</text>
</comment>
<organism evidence="13 14">
    <name type="scientific">Conexibacter woesei (strain DSM 14684 / CCUG 47730 / CIP 108061 / JCM 11494 / NBRC 100937 / ID131577)</name>
    <dbReference type="NCBI Taxonomy" id="469383"/>
    <lineage>
        <taxon>Bacteria</taxon>
        <taxon>Bacillati</taxon>
        <taxon>Actinomycetota</taxon>
        <taxon>Thermoleophilia</taxon>
        <taxon>Solirubrobacterales</taxon>
        <taxon>Conexibacteraceae</taxon>
        <taxon>Conexibacter</taxon>
    </lineage>
</organism>
<keyword evidence="7" id="KW-0029">Amino-acid transport</keyword>
<keyword evidence="5" id="KW-0067">ATP-binding</keyword>
<feature type="region of interest" description="Disordered" evidence="11">
    <location>
        <begin position="355"/>
        <end position="374"/>
    </location>
</feature>
<comment type="subunit">
    <text evidence="10">Homodimer. Forms a membrane-associated complex with FtsX.</text>
</comment>
<dbReference type="FunFam" id="3.40.50.300:FF:000056">
    <property type="entry name" value="Cell division ATP-binding protein FtsE"/>
    <property type="match status" value="1"/>
</dbReference>
<reference evidence="14" key="2">
    <citation type="submission" date="2010-01" db="EMBL/GenBank/DDBJ databases">
        <title>The complete genome of Conexibacter woesei DSM 14684.</title>
        <authorList>
            <consortium name="US DOE Joint Genome Institute (JGI-PGF)"/>
            <person name="Lucas S."/>
            <person name="Copeland A."/>
            <person name="Lapidus A."/>
            <person name="Glavina del Rio T."/>
            <person name="Dalin E."/>
            <person name="Tice H."/>
            <person name="Bruce D."/>
            <person name="Goodwin L."/>
            <person name="Pitluck S."/>
            <person name="Kyrpides N."/>
            <person name="Mavromatis K."/>
            <person name="Ivanova N."/>
            <person name="Mikhailova N."/>
            <person name="Chertkov O."/>
            <person name="Brettin T."/>
            <person name="Detter J.C."/>
            <person name="Han C."/>
            <person name="Larimer F."/>
            <person name="Land M."/>
            <person name="Hauser L."/>
            <person name="Markowitz V."/>
            <person name="Cheng J.-F."/>
            <person name="Hugenholtz P."/>
            <person name="Woyke T."/>
            <person name="Wu D."/>
            <person name="Pukall R."/>
            <person name="Steenblock K."/>
            <person name="Schneider S."/>
            <person name="Klenk H.-P."/>
            <person name="Eisen J.A."/>
        </authorList>
    </citation>
    <scope>NUCLEOTIDE SEQUENCE [LARGE SCALE GENOMIC DNA]</scope>
    <source>
        <strain evidence="14">DSM 14684 / CIP 108061 / JCM 11494 / NBRC 100937 / ID131577</strain>
    </source>
</reference>
<evidence type="ECO:0000256" key="2">
    <source>
        <dbReference type="ARBA" id="ARBA00022448"/>
    </source>
</evidence>
<dbReference type="eggNOG" id="COG1135">
    <property type="taxonomic scope" value="Bacteria"/>
</dbReference>
<accession>D3F633</accession>
<dbReference type="PANTHER" id="PTHR43166">
    <property type="entry name" value="AMINO ACID IMPORT ATP-BINDING PROTEIN"/>
    <property type="match status" value="1"/>
</dbReference>
<evidence type="ECO:0000256" key="9">
    <source>
        <dbReference type="ARBA" id="ARBA00054718"/>
    </source>
</evidence>
<evidence type="ECO:0000256" key="1">
    <source>
        <dbReference type="ARBA" id="ARBA00005417"/>
    </source>
</evidence>
<reference evidence="13 14" key="1">
    <citation type="journal article" date="2010" name="Stand. Genomic Sci.">
        <title>Complete genome sequence of Conexibacter woesei type strain (ID131577).</title>
        <authorList>
            <person name="Pukall R."/>
            <person name="Lapidus A."/>
            <person name="Glavina Del Rio T."/>
            <person name="Copeland A."/>
            <person name="Tice H."/>
            <person name="Cheng J.-F."/>
            <person name="Lucas S."/>
            <person name="Chen F."/>
            <person name="Nolan M."/>
            <person name="Bruce D."/>
            <person name="Goodwin L."/>
            <person name="Pitluck S."/>
            <person name="Mavromatis K."/>
            <person name="Ivanova N."/>
            <person name="Ovchinnikova G."/>
            <person name="Pati A."/>
            <person name="Chen A."/>
            <person name="Palaniappan K."/>
            <person name="Land M."/>
            <person name="Hauser L."/>
            <person name="Chang Y.-J."/>
            <person name="Jeffries C.D."/>
            <person name="Chain P."/>
            <person name="Meincke L."/>
            <person name="Sims D."/>
            <person name="Brettin T."/>
            <person name="Detter J.C."/>
            <person name="Rohde M."/>
            <person name="Goeker M."/>
            <person name="Bristow J."/>
            <person name="Eisen J.A."/>
            <person name="Markowitz V."/>
            <person name="Kyrpides N.C."/>
            <person name="Klenk H.-P."/>
            <person name="Hugenholtz P."/>
        </authorList>
    </citation>
    <scope>NUCLEOTIDE SEQUENCE [LARGE SCALE GENOMIC DNA]</scope>
    <source>
        <strain evidence="14">DSM 14684 / CIP 108061 / JCM 11494 / NBRC 100937 / ID131577</strain>
    </source>
</reference>
<dbReference type="EMBL" id="CP001854">
    <property type="protein sequence ID" value="ADB48706.1"/>
    <property type="molecule type" value="Genomic_DNA"/>
</dbReference>
<dbReference type="OrthoDB" id="9802264at2"/>
<keyword evidence="4" id="KW-0547">Nucleotide-binding</keyword>
<dbReference type="Pfam" id="PF00005">
    <property type="entry name" value="ABC_tran"/>
    <property type="match status" value="1"/>
</dbReference>
<evidence type="ECO:0000313" key="13">
    <source>
        <dbReference type="EMBL" id="ADB48706.1"/>
    </source>
</evidence>
<dbReference type="InterPro" id="IPR017871">
    <property type="entry name" value="ABC_transporter-like_CS"/>
</dbReference>
<evidence type="ECO:0000256" key="7">
    <source>
        <dbReference type="ARBA" id="ARBA00022970"/>
    </source>
</evidence>
<dbReference type="PROSITE" id="PS50893">
    <property type="entry name" value="ABC_TRANSPORTER_2"/>
    <property type="match status" value="1"/>
</dbReference>